<organism evidence="2 3">
    <name type="scientific">Arenibacter algicola</name>
    <dbReference type="NCBI Taxonomy" id="616991"/>
    <lineage>
        <taxon>Bacteria</taxon>
        <taxon>Pseudomonadati</taxon>
        <taxon>Bacteroidota</taxon>
        <taxon>Flavobacteriia</taxon>
        <taxon>Flavobacteriales</taxon>
        <taxon>Flavobacteriaceae</taxon>
        <taxon>Arenibacter</taxon>
    </lineage>
</organism>
<dbReference type="SUPFAM" id="SSF50939">
    <property type="entry name" value="Sialidases"/>
    <property type="match status" value="1"/>
</dbReference>
<dbReference type="InterPro" id="IPR036278">
    <property type="entry name" value="Sialidase_sf"/>
</dbReference>
<gene>
    <name evidence="2" type="ORF">AREALGSMS7_02634</name>
</gene>
<evidence type="ECO:0000259" key="1">
    <source>
        <dbReference type="Pfam" id="PF13088"/>
    </source>
</evidence>
<dbReference type="Pfam" id="PF13088">
    <property type="entry name" value="BNR_2"/>
    <property type="match status" value="1"/>
</dbReference>
<dbReference type="EMBL" id="CP022515">
    <property type="protein sequence ID" value="ASO06076.1"/>
    <property type="molecule type" value="Genomic_DNA"/>
</dbReference>
<sequence length="383" mass="42380">MSLKFLFSTILLWVLLGIAFTCKSNKITNKLSVSKEPKTVLSLQPSADNPRNSEGDFIKLKNGNLLFVYTHYTQGIGSDHDPAHLASRYSEDNGNTWSIKDEVVLPNEGGMNVMSVSLLRLHNGSIALFYLRKNSIVDCIPMMRISTDEAKSWGSPIPCITDKKGYFVLNNDRVVQLEDGRLMFAVAEHPTTQKGFSAKGNLFSYYSDDNGETWTSSEMVPNNTEIITQEPGLIEMNDGRIMMYIRASGGVQQLSFSKDRGASWSHIEASSIYSPLSPATIEKVPGTGDWVMVWNNNDGSDPAIKAKRTPFTIAISKDEGKTWDNIKNIAIDPDGWYCYTALYFTDPQDIILGHCAGNRVQGTGLAITNITTLNLDWLVKPGG</sequence>
<dbReference type="STRING" id="616991.GCA_000733925_00952"/>
<feature type="domain" description="Sialidase" evidence="1">
    <location>
        <begin position="118"/>
        <end position="342"/>
    </location>
</feature>
<dbReference type="AlphaFoldDB" id="A0A221UY85"/>
<evidence type="ECO:0000313" key="2">
    <source>
        <dbReference type="EMBL" id="ASO06076.1"/>
    </source>
</evidence>
<proteinExistence type="predicted"/>
<dbReference type="KEGG" id="aalg:AREALGSMS7_02634"/>
<dbReference type="PANTHER" id="PTHR43752">
    <property type="entry name" value="BNR/ASP-BOX REPEAT FAMILY PROTEIN"/>
    <property type="match status" value="1"/>
</dbReference>
<dbReference type="PANTHER" id="PTHR43752:SF2">
    <property type="entry name" value="BNR_ASP-BOX REPEAT FAMILY PROTEIN"/>
    <property type="match status" value="1"/>
</dbReference>
<dbReference type="Proteomes" id="UP000204551">
    <property type="component" value="Chromosome"/>
</dbReference>
<protein>
    <submittedName>
        <fullName evidence="2">BNR repeat-like domain protein</fullName>
    </submittedName>
</protein>
<evidence type="ECO:0000313" key="3">
    <source>
        <dbReference type="Proteomes" id="UP000204551"/>
    </source>
</evidence>
<dbReference type="CDD" id="cd15482">
    <property type="entry name" value="Sialidase_non-viral"/>
    <property type="match status" value="1"/>
</dbReference>
<dbReference type="eggNOG" id="COG4409">
    <property type="taxonomic scope" value="Bacteria"/>
</dbReference>
<reference evidence="2 3" key="1">
    <citation type="submission" date="2017-07" db="EMBL/GenBank/DDBJ databases">
        <title>Genome Sequence of Arenibacter algicola Strain SMS7 Isolated from a culture of the Diatom Skeletonema marinoi.</title>
        <authorList>
            <person name="Topel M."/>
            <person name="Pinder M.I.M."/>
            <person name="Johansson O.N."/>
            <person name="Kourtchenko O."/>
            <person name="Godhe A."/>
            <person name="Clarke A.K."/>
        </authorList>
    </citation>
    <scope>NUCLEOTIDE SEQUENCE [LARGE SCALE GENOMIC DNA]</scope>
    <source>
        <strain evidence="2 3">SMS7</strain>
    </source>
</reference>
<accession>A0A221UY85</accession>
<dbReference type="Gene3D" id="2.120.10.10">
    <property type="match status" value="1"/>
</dbReference>
<dbReference type="RefSeq" id="WP_093978666.1">
    <property type="nucleotide sequence ID" value="NZ_CP022515.1"/>
</dbReference>
<dbReference type="InterPro" id="IPR011040">
    <property type="entry name" value="Sialidase"/>
</dbReference>
<name>A0A221UY85_9FLAO</name>